<dbReference type="RefSeq" id="WP_143075856.1">
    <property type="nucleotide sequence ID" value="NZ_FOXQ01000007.1"/>
</dbReference>
<dbReference type="InterPro" id="IPR041248">
    <property type="entry name" value="YDG"/>
</dbReference>
<gene>
    <name evidence="3" type="ORF">SAMN05444277_107104</name>
</gene>
<dbReference type="Proteomes" id="UP000199031">
    <property type="component" value="Unassembled WGS sequence"/>
</dbReference>
<feature type="compositionally biased region" description="Gly residues" evidence="1">
    <location>
        <begin position="186"/>
        <end position="195"/>
    </location>
</feature>
<dbReference type="SUPFAM" id="SSF48726">
    <property type="entry name" value="Immunoglobulin"/>
    <property type="match status" value="2"/>
</dbReference>
<reference evidence="3 4" key="1">
    <citation type="submission" date="2016-10" db="EMBL/GenBank/DDBJ databases">
        <authorList>
            <person name="de Groot N.N."/>
        </authorList>
    </citation>
    <scope>NUCLEOTIDE SEQUENCE [LARGE SCALE GENOMIC DNA]</scope>
    <source>
        <strain evidence="3 4">DSM 28286</strain>
    </source>
</reference>
<feature type="domain" description="Ig-like" evidence="2">
    <location>
        <begin position="1086"/>
        <end position="1180"/>
    </location>
</feature>
<dbReference type="InterPro" id="IPR008964">
    <property type="entry name" value="Invasin/intimin_cell_adhesion"/>
</dbReference>
<dbReference type="PROSITE" id="PS50835">
    <property type="entry name" value="IG_LIKE"/>
    <property type="match status" value="1"/>
</dbReference>
<protein>
    <submittedName>
        <fullName evidence="3">Autotransporter adhesin</fullName>
    </submittedName>
</protein>
<dbReference type="InterPro" id="IPR036179">
    <property type="entry name" value="Ig-like_dom_sf"/>
</dbReference>
<dbReference type="InterPro" id="IPR045829">
    <property type="entry name" value="PKD_6"/>
</dbReference>
<dbReference type="STRING" id="1465490.SAMN05444277_107104"/>
<dbReference type="InterPro" id="IPR044023">
    <property type="entry name" value="Ig_7"/>
</dbReference>
<dbReference type="Pfam" id="PF07679">
    <property type="entry name" value="I-set"/>
    <property type="match status" value="1"/>
</dbReference>
<dbReference type="SUPFAM" id="SSF49373">
    <property type="entry name" value="Invasin/intimin cell-adhesion fragments"/>
    <property type="match status" value="1"/>
</dbReference>
<dbReference type="Pfam" id="PF18676">
    <property type="entry name" value="MBG_2"/>
    <property type="match status" value="2"/>
</dbReference>
<organism evidence="3 4">
    <name type="scientific">Parafilimonas terrae</name>
    <dbReference type="NCBI Taxonomy" id="1465490"/>
    <lineage>
        <taxon>Bacteria</taxon>
        <taxon>Pseudomonadati</taxon>
        <taxon>Bacteroidota</taxon>
        <taxon>Chitinophagia</taxon>
        <taxon>Chitinophagales</taxon>
        <taxon>Chitinophagaceae</taxon>
        <taxon>Parafilimonas</taxon>
    </lineage>
</organism>
<dbReference type="NCBIfam" id="TIGR04183">
    <property type="entry name" value="Por_Secre_tail"/>
    <property type="match status" value="1"/>
</dbReference>
<dbReference type="InterPro" id="IPR045828">
    <property type="entry name" value="PKD_Bacteroidetes"/>
</dbReference>
<dbReference type="Pfam" id="PF19406">
    <property type="entry name" value="PKD_5"/>
    <property type="match status" value="2"/>
</dbReference>
<dbReference type="InterPro" id="IPR013098">
    <property type="entry name" value="Ig_I-set"/>
</dbReference>
<dbReference type="InterPro" id="IPR049304">
    <property type="entry name" value="Gly_rich_dom"/>
</dbReference>
<dbReference type="OrthoDB" id="679679at2"/>
<dbReference type="InterPro" id="IPR003343">
    <property type="entry name" value="Big_2"/>
</dbReference>
<evidence type="ECO:0000313" key="3">
    <source>
        <dbReference type="EMBL" id="SFQ25110.1"/>
    </source>
</evidence>
<dbReference type="Pfam" id="PF19081">
    <property type="entry name" value="Ig_7"/>
    <property type="match status" value="2"/>
</dbReference>
<dbReference type="Pfam" id="PF18657">
    <property type="entry name" value="YDG"/>
    <property type="match status" value="5"/>
</dbReference>
<dbReference type="Pfam" id="PF21722">
    <property type="entry name" value="Gly_rich_2"/>
    <property type="match status" value="1"/>
</dbReference>
<dbReference type="InterPro" id="IPR007110">
    <property type="entry name" value="Ig-like_dom"/>
</dbReference>
<sequence>MMKSEVGWGQTTTFSTPGAYNYIVPAGVTSIKIEAWGGGGGGASAGGGGGAYSSVTLNVVPNTIYNLTVGSGGDAAEDGGNSRFRLNTTTLVEAGGGKGAQAKTTPGAGGAVVTGIGYKGGNGGGATGSSNYSGGGGGGSAFNNANGNNGADAPSNAIGGIGGSGTGNGGNGASRSPTIAATVGSQPGGGGGGRASNGSGSASGADGRVVVTVLYTPTSTTVAITPSSSIVYGTSSITFNANVSPNPSGGTVQFKIDGNNAGSPVTVSGGNASLTYNPGTLAAGTHTVTAVFNGNGPYASSTSSGITLTVTKKPITITGILANSKPYNGNTTATFTGATSADIINSDIVTYTVAGTFSDKNVGNGKTVTLSGVTLGGTGAGNYSVSSYPATVTANITPKTLTANSTVASKVYDGNAAPGTVTLGTVTGLVGSETLIITPSAANYANANVGTGKATTISYSLADGTNGGLAANYTMTNKSVTGTVTARPITVTASANTKGYDGTTAAAAIPALTAGTLIGTDALNFTETYDNKNAGTGKTLIPSGTVNDGNGGNNYTVTLQNNTTGVITKHAITVTATANTKTYDGDVTAAAAPVVSGTIFSGDIASFTETYDNKNAGSGKTLTPGGSINDGNSGGNYDITFVSANTGVINQRPITVTAVTNTKPYDGNTSAAGIPTLTPAGALQPGDVANFIETYVNQNAGTGKTLTPSGTVNDGNGGNNYTYTYVNDNTGVINSLVLTYVATPVSRVYGDPNPPLSGTVTGFISGENISNATTGTLMFATTADITSPVGTYPITGSGLTANNGNYTFAQAAGNATAFTVTKANLTITPNNQTKCAGSVFTFAGTEFTTSGLVNSDAVTSVTLTSTGSVAGAAPGVYPIVASAAVGTGLGNYNITYSIGSTLTVNARPTAQITSDNTAICNPGTVHITGTVTAAGEWTLTLSDNQTATGTENGTFDFTVSPSATTTYTLILLSDANCTSTSTDLTGSTTVTVNEPVVITTQPDPSQKVCGSTNSSISFSVVATGSGLTYQWYKNDIAHPVTGATSATYTIPNPVAADAGNYFVVVSGLSPCGTATSDYAELIVNQPITISQISPLAQTICKGDPAVFSVTATGTGLSFFWQHDGTTLSDGGDISIVSDAASSTLTISPTSVGDAGTYHLIVNGDDNVCAQAVSSPDAILTVNKKSAKPISVTASKQVICAGESTVLTLIGGGGGTGETIHWYTGPNGSGTAVTAGNGITVNPGSTTTYYGRYEDGSPCNYNSPDASITITVNPVSVSGTATMTNPEVCYGSVPANDITLSSDNVGTIQWQKSTTLSFASAEDIVGAVGNTLTASQIGTLTQTTYFRAKVTSGICSEAYSNVITITVNPLPTVVSVSPGTSCGGDVTISATASAGATIDWYTTPTGGIPVATGTTSYSPTISATTTFYAEARDITTGCISTVRTPVTATYKSKPDVSLTPGDPQTVCSGSPIADIVISNPNNTTGTTFTLFWDNNNVTGINSITGNMISGTVTNITNIQQTIHYTVTPDAYGCTGNPLSVTVFVNPKPTVSVTSAPTAVCYNTPIAINYTNPNNVSGTVLTWSRTDPSGIQAGPATSGTNNINQTLVNTTTSNITVTYTLRVTSPNGCYSEITKDVILYAEFKSDGFDITHGQTICLGATPAPLTVLVPVTGGSGSYSYQWERYNTSTSGPWTSVGNLPSYSPGPIGLFTPTYLYRLIVTDNTCGSSATSPITSVVPGFGVELDASPLSDPPGPLCSGSSFQMNVKTKSLLGIFGINNLNFSWNATGGDVTAIDTHDNIPLPQNQSYGYIITSGGWFPQSTLYGDANFTVTNNSNATIYPIVNIAASNGNCVFTPTVVNLTVYPLPTMQQPTTTPICSGSAANIVLKGNITDAPTTFTWTTKVLSGVINTVGVNGSIGSGSSGPVAQGTAYTLNTAPAILTNTGGSPATVQYTITPSANGCSDPTKAVTIIVTVNPAPTVSIQNPSSVCSPATVDLTANAITTGSTSGLTYTYWINAGATAALPHPDAVNTSGTYYIKGTSSSGCYDIEPVHVVINPQIPVSVSITNTSSTIVCAGDAISFSATPNNGGISPTYQWQVNEVNVAGATGSSFSSSTLANGDKVRVILTSNGVQCATGTPATSNEITVTVNPNLPVSVAITSDETTICAGGTINFTATAVNGGANPAYQWYRNGNPVSGANSSTFSPANLANNDIVTVKVNSNSAGPCVTDNPATSNGIQVTVNELKPVSVSVTSNKTAICAGETITFTATPTNGGTVPIYQWKVNGVTVGTNSNIYSSNTWTNNDVVTCVLSSDITPCATGTPATSDGITVTIKPDAVAGNIFAPTTNLCVGGPTYNYIIQGNNTTGSWSSSDNSVFTVDATGKVTAHQAGTAFLRYSVTNDCSSDYTEVLLTVGATPAKPSVITGTSQICFETSGFTYSVVNEPGLTYNWSVPSGWTFTGQGTNEITITSAITTGGSVSVTATTAAYTCGISPVSTLLVNVIAKGTWIGITDNWNEQQNWCNGVPTSATDVVIPSGTPHDPVIYPGTTAQVKSLTINGASLTMNGTGNLNINTGGTFTNNAGTFVQSGTGVVTFIGTGKINGTATTFNNITMNGQLTLTTAPTITGIFQVNSGAVITYNPIYTNTSTLVYNVSGSYTTSREWFSGGSTTTSAGDGVPQNVIIQNGNVTINTTGATNRCIAGNLQINSTASLNPNTSKIYILGSWTNNGLFIHSNREVTFDGFANQTLKGNTTFYDLTLKQTGGADLIIAAPITKIDRNLTVTSGTMKPDVNTTIEFTGNGNLDGGNNKAFYDLQIDNTSHMTIVDGAVTIDHNFVNNGTYTYSGSSKQTTFSGSSGVLQSFSGVAGSSTTFGALVVGDNHPLSTGITLAATNNYTIQGGSISLSHSSTLNNTGNTVTFSNVAATVFGPGNAYFHDAITNVSLNPGSDISTFNNYLQINTGGSLAVNSPKYGPAATLIYNTVTPSFTTGLEWNANSATLGLGQPFNVTIQNTNNIVMDGDRTVPGTLNIGSVNTLSLNDQMLTVNTAISGAGSLTGSQLSGLTLGGAAPALSFTQTDFGNYLKTFTLNSGSSATLANALNIAGGNSGGYGILTANGNLTADDNLTLKSDAAGTAMVGESYGKIDGTVTVERFIPGRRAWRFLNLPFASSGQTLHSSWQENQQNTDLDYNHNQNNTPGFGTHITGDNNMSKGYDYNTTSNSSLKTWDIASQSWSTATPSTLTTNVTDHTGYCVFVRGSRIVNLALANNAPTDNTVLRSKGQLFERGIDLNTITSKITDAAAVNGKWVLFGNPFAATIDVMSVLNNSNSTGIDKTQFSVWDPKLAGSSNAGAYVTYSGGIWAPDDGDNTNGSYSSDDLPLVQSGQAFMVEATGSNPQLEFKQANKVTSTQLDVFGIKARKIIPVIYTNLMTAQGATGALEMVDGVASGFGKDYIAFNDPHNANKLWNFGENIALARNGKSMSIEFRPVPTESDTLFYNLYLRQQPYTLKIFTKNPVGSLPAKAWLIDKYLNKQIDVNLSDTLMYSFTPNSDTNSYRNRFMLVFKRTDSKAPVAAGIDTLKNNESIYVYPNPVINKKVMVKFNNLIKGNYAIVVSDMKGRQIRNYKVQHAGGNITYEFMLGASLTSGNYSLTVYNEDTKKTFKVQIIIGR</sequence>
<proteinExistence type="predicted"/>
<evidence type="ECO:0000256" key="1">
    <source>
        <dbReference type="SAM" id="MobiDB-lite"/>
    </source>
</evidence>
<dbReference type="EMBL" id="FOXQ01000007">
    <property type="protein sequence ID" value="SFQ25110.1"/>
    <property type="molecule type" value="Genomic_DNA"/>
</dbReference>
<dbReference type="SMART" id="SM00409">
    <property type="entry name" value="IG"/>
    <property type="match status" value="2"/>
</dbReference>
<dbReference type="InterPro" id="IPR041286">
    <property type="entry name" value="MBG_2"/>
</dbReference>
<evidence type="ECO:0000259" key="2">
    <source>
        <dbReference type="PROSITE" id="PS50835"/>
    </source>
</evidence>
<evidence type="ECO:0000313" key="4">
    <source>
        <dbReference type="Proteomes" id="UP000199031"/>
    </source>
</evidence>
<dbReference type="InterPro" id="IPR013783">
    <property type="entry name" value="Ig-like_fold"/>
</dbReference>
<dbReference type="InterPro" id="IPR026444">
    <property type="entry name" value="Secre_tail"/>
</dbReference>
<dbReference type="InterPro" id="IPR003599">
    <property type="entry name" value="Ig_sub"/>
</dbReference>
<dbReference type="Gene3D" id="2.60.40.10">
    <property type="entry name" value="Immunoglobulins"/>
    <property type="match status" value="3"/>
</dbReference>
<feature type="compositionally biased region" description="Gly residues" evidence="1">
    <location>
        <begin position="162"/>
        <end position="172"/>
    </location>
</feature>
<dbReference type="Gene3D" id="3.30.160.710">
    <property type="match status" value="1"/>
</dbReference>
<feature type="region of interest" description="Disordered" evidence="1">
    <location>
        <begin position="162"/>
        <end position="204"/>
    </location>
</feature>
<keyword evidence="4" id="KW-1185">Reference proteome</keyword>
<dbReference type="SMART" id="SM00635">
    <property type="entry name" value="BID_2"/>
    <property type="match status" value="2"/>
</dbReference>
<dbReference type="Gene3D" id="2.60.40.1080">
    <property type="match status" value="1"/>
</dbReference>
<accession>A0A1I5WZL3</accession>
<name>A0A1I5WZL3_9BACT</name>
<dbReference type="Pfam" id="PF19408">
    <property type="entry name" value="PKD_6"/>
    <property type="match status" value="1"/>
</dbReference>